<dbReference type="Pfam" id="PF06945">
    <property type="entry name" value="DUF1289"/>
    <property type="match status" value="1"/>
</dbReference>
<evidence type="ECO:0000313" key="2">
    <source>
        <dbReference type="Proteomes" id="UP000077763"/>
    </source>
</evidence>
<proteinExistence type="predicted"/>
<comment type="caution">
    <text evidence="1">The sequence shown here is derived from an EMBL/GenBank/DDBJ whole genome shotgun (WGS) entry which is preliminary data.</text>
</comment>
<dbReference type="InterPro" id="IPR010710">
    <property type="entry name" value="DUF1289"/>
</dbReference>
<dbReference type="AlphaFoldDB" id="A0A177M093"/>
<protein>
    <recommendedName>
        <fullName evidence="3">Fe-S protein</fullName>
    </recommendedName>
</protein>
<reference evidence="1 2" key="1">
    <citation type="submission" date="2016-03" db="EMBL/GenBank/DDBJ databases">
        <authorList>
            <person name="Ploux O."/>
        </authorList>
    </citation>
    <scope>NUCLEOTIDE SEQUENCE [LARGE SCALE GENOMIC DNA]</scope>
    <source>
        <strain evidence="1 2">R-45371</strain>
    </source>
</reference>
<name>A0A177M093_METMH</name>
<gene>
    <name evidence="1" type="ORF">A1353_21245</name>
</gene>
<sequence>MINSESNPTSPCVRNCCLNDDDICLGCFRSLDEIRLWSTADAQTRNLFLQRVAERRIDILKTRRLGPFYSEQLPGI</sequence>
<evidence type="ECO:0008006" key="3">
    <source>
        <dbReference type="Google" id="ProtNLM"/>
    </source>
</evidence>
<dbReference type="PANTHER" id="PTHR35175">
    <property type="entry name" value="DUF1289 DOMAIN-CONTAINING PROTEIN"/>
    <property type="match status" value="1"/>
</dbReference>
<dbReference type="PANTHER" id="PTHR35175:SF2">
    <property type="entry name" value="DUF1289 DOMAIN-CONTAINING PROTEIN"/>
    <property type="match status" value="1"/>
</dbReference>
<dbReference type="Proteomes" id="UP000077763">
    <property type="component" value="Unassembled WGS sequence"/>
</dbReference>
<evidence type="ECO:0000313" key="1">
    <source>
        <dbReference type="EMBL" id="OAH99141.1"/>
    </source>
</evidence>
<organism evidence="1 2">
    <name type="scientific">Methylomonas methanica</name>
    <dbReference type="NCBI Taxonomy" id="421"/>
    <lineage>
        <taxon>Bacteria</taxon>
        <taxon>Pseudomonadati</taxon>
        <taxon>Pseudomonadota</taxon>
        <taxon>Gammaproteobacteria</taxon>
        <taxon>Methylococcales</taxon>
        <taxon>Methylococcaceae</taxon>
        <taxon>Methylomonas</taxon>
    </lineage>
</organism>
<dbReference type="EMBL" id="LUUH01000084">
    <property type="protein sequence ID" value="OAH99141.1"/>
    <property type="molecule type" value="Genomic_DNA"/>
</dbReference>
<accession>A0A177M093</accession>
<dbReference type="RefSeq" id="WP_064038229.1">
    <property type="nucleotide sequence ID" value="NZ_LUUH01000084.1"/>
</dbReference>